<dbReference type="InterPro" id="IPR001347">
    <property type="entry name" value="SIS_dom"/>
</dbReference>
<comment type="pathway">
    <text evidence="3">Amino-sugar metabolism; N-acetylmuramate degradation.</text>
</comment>
<comment type="similarity">
    <text evidence="3">Belongs to the GCKR-like family. MurNAc-6-P etherase subfamily.</text>
</comment>
<reference evidence="5 6" key="2">
    <citation type="submission" date="2018-05" db="EMBL/GenBank/DDBJ databases">
        <authorList>
            <person name="Lanie J.A."/>
            <person name="Ng W.-L."/>
            <person name="Kazmierczak K.M."/>
            <person name="Andrzejewski T.M."/>
            <person name="Davidsen T.M."/>
            <person name="Wayne K.J."/>
            <person name="Tettelin H."/>
            <person name="Glass J.I."/>
            <person name="Rusch D."/>
            <person name="Podicherti R."/>
            <person name="Tsui H.-C.T."/>
            <person name="Winkler M.E."/>
        </authorList>
    </citation>
    <scope>NUCLEOTIDE SEQUENCE [LARGE SCALE GENOMIC DNA]</scope>
    <source>
        <strain evidence="5 6">C305</strain>
    </source>
</reference>
<dbReference type="PANTHER" id="PTHR10088">
    <property type="entry name" value="GLUCOKINASE REGULATORY PROTEIN"/>
    <property type="match status" value="1"/>
</dbReference>
<keyword evidence="1 3" id="KW-0456">Lyase</keyword>
<dbReference type="GO" id="GO:0097173">
    <property type="term" value="P:N-acetylmuramic acid catabolic process"/>
    <property type="evidence" value="ECO:0007669"/>
    <property type="project" value="UniProtKB-UniPathway"/>
</dbReference>
<sequence>MNKITEQSSNYDKLEELSPKEVLTAMNKEDQLVPLAVEKIIPEISAFVEEALIRMKKGGRLFYLGAGTSGRLGILDASECPPTFGVEQGLVVGLIAGGDDAIRIAVENAEDNRELGWEELLKYDIQPNDIVVGIAASGTTPYVLGALEKANSAGNLTAGITCNPDSPLSETAQHALVAVVGPEFVTGSTRLKSGTAQKLILNMISTSLMIGLGKVQGNKMVDMQLSNAKLVIRGSKMVAEQCGIEFEEAKKLLLEYGSVRKAVIGFRGKE</sequence>
<dbReference type="Gene3D" id="3.40.50.10490">
    <property type="entry name" value="Glucose-6-phosphate isomerase like protein, domain 1"/>
    <property type="match status" value="1"/>
</dbReference>
<dbReference type="CDD" id="cd05007">
    <property type="entry name" value="SIS_Etherase"/>
    <property type="match status" value="1"/>
</dbReference>
<dbReference type="NCBIfam" id="NF009222">
    <property type="entry name" value="PRK12570.1"/>
    <property type="match status" value="1"/>
</dbReference>
<dbReference type="NCBIfam" id="NF003915">
    <property type="entry name" value="PRK05441.1"/>
    <property type="match status" value="1"/>
</dbReference>
<evidence type="ECO:0000256" key="3">
    <source>
        <dbReference type="HAMAP-Rule" id="MF_00068"/>
    </source>
</evidence>
<dbReference type="InterPro" id="IPR005488">
    <property type="entry name" value="Etherase_MurQ"/>
</dbReference>
<protein>
    <recommendedName>
        <fullName evidence="3">N-acetylmuramic acid 6-phosphate etherase</fullName>
        <shortName evidence="3">MurNAc-6-P etherase</shortName>
        <ecNumber evidence="3">4.2.1.126</ecNumber>
    </recommendedName>
    <alternativeName>
        <fullName evidence="3">N-acetylmuramic acid 6-phosphate hydrolase</fullName>
    </alternativeName>
    <alternativeName>
        <fullName evidence="3">N-acetylmuramic acid 6-phosphate lyase</fullName>
    </alternativeName>
</protein>
<evidence type="ECO:0000259" key="4">
    <source>
        <dbReference type="PROSITE" id="PS51464"/>
    </source>
</evidence>
<feature type="domain" description="SIS" evidence="4">
    <location>
        <begin position="51"/>
        <end position="214"/>
    </location>
</feature>
<comment type="caution">
    <text evidence="5">The sequence shown here is derived from an EMBL/GenBank/DDBJ whole genome shotgun (WGS) entry which is preliminary data.</text>
</comment>
<dbReference type="HAMAP" id="MF_00068">
    <property type="entry name" value="MurQ"/>
    <property type="match status" value="1"/>
</dbReference>
<keyword evidence="2 3" id="KW-0119">Carbohydrate metabolism</keyword>
<dbReference type="PANTHER" id="PTHR10088:SF4">
    <property type="entry name" value="GLUCOKINASE REGULATORY PROTEIN"/>
    <property type="match status" value="1"/>
</dbReference>
<dbReference type="Pfam" id="PF22645">
    <property type="entry name" value="GKRP_SIS_N"/>
    <property type="match status" value="1"/>
</dbReference>
<dbReference type="InterPro" id="IPR046348">
    <property type="entry name" value="SIS_dom_sf"/>
</dbReference>
<dbReference type="GO" id="GO:0097367">
    <property type="term" value="F:carbohydrate derivative binding"/>
    <property type="evidence" value="ECO:0007669"/>
    <property type="project" value="InterPro"/>
</dbReference>
<comment type="miscellaneous">
    <text evidence="3">A lyase-type mechanism (elimination/hydration) is suggested for the cleavage of the lactyl ether bond of MurNAc 6-phosphate, with the formation of an alpha,beta-unsaturated aldehyde intermediate with (E)-stereochemistry, followed by the syn addition of water to give product.</text>
</comment>
<dbReference type="Proteomes" id="UP000245370">
    <property type="component" value="Unassembled WGS sequence"/>
</dbReference>
<proteinExistence type="inferred from homology"/>
<dbReference type="InterPro" id="IPR040190">
    <property type="entry name" value="MURQ/GCKR"/>
</dbReference>
<dbReference type="PROSITE" id="PS51464">
    <property type="entry name" value="SIS"/>
    <property type="match status" value="1"/>
</dbReference>
<feature type="active site" description="Proton donor" evidence="3">
    <location>
        <position position="79"/>
    </location>
</feature>
<dbReference type="InterPro" id="IPR000408">
    <property type="entry name" value="Reg_chr_condens"/>
</dbReference>
<dbReference type="GO" id="GO:0016835">
    <property type="term" value="F:carbon-oxygen lyase activity"/>
    <property type="evidence" value="ECO:0007669"/>
    <property type="project" value="UniProtKB-UniRule"/>
</dbReference>
<evidence type="ECO:0000256" key="2">
    <source>
        <dbReference type="ARBA" id="ARBA00023277"/>
    </source>
</evidence>
<dbReference type="NCBIfam" id="TIGR00274">
    <property type="entry name" value="N-acetylmuramic acid 6-phosphate etherase"/>
    <property type="match status" value="1"/>
</dbReference>
<dbReference type="GO" id="GO:0016803">
    <property type="term" value="F:ether hydrolase activity"/>
    <property type="evidence" value="ECO:0007669"/>
    <property type="project" value="TreeGrafter"/>
</dbReference>
<dbReference type="InterPro" id="IPR005486">
    <property type="entry name" value="Glucokinase_regulatory_CS"/>
</dbReference>
<organism evidence="5 6">
    <name type="scientific">Brumimicrobium oceani</name>
    <dbReference type="NCBI Taxonomy" id="2100725"/>
    <lineage>
        <taxon>Bacteria</taxon>
        <taxon>Pseudomonadati</taxon>
        <taxon>Bacteroidota</taxon>
        <taxon>Flavobacteriia</taxon>
        <taxon>Flavobacteriales</taxon>
        <taxon>Crocinitomicaceae</taxon>
        <taxon>Brumimicrobium</taxon>
    </lineage>
</organism>
<comment type="function">
    <text evidence="3">Specifically catalyzes the cleavage of the D-lactyl ether substituent of MurNAc 6-phosphate, producing GlcNAc 6-phosphate and D-lactate.</text>
</comment>
<dbReference type="GO" id="GO:0009254">
    <property type="term" value="P:peptidoglycan turnover"/>
    <property type="evidence" value="ECO:0007669"/>
    <property type="project" value="TreeGrafter"/>
</dbReference>
<dbReference type="FunFam" id="3.40.50.10490:FF:000014">
    <property type="entry name" value="N-acetylmuramic acid 6-phosphate etherase"/>
    <property type="match status" value="1"/>
</dbReference>
<keyword evidence="6" id="KW-1185">Reference proteome</keyword>
<gene>
    <name evidence="3 5" type="primary">murQ</name>
    <name evidence="5" type="ORF">DIT68_01630</name>
</gene>
<dbReference type="AlphaFoldDB" id="A0A2U2XHJ0"/>
<dbReference type="GO" id="GO:0046348">
    <property type="term" value="P:amino sugar catabolic process"/>
    <property type="evidence" value="ECO:0007669"/>
    <property type="project" value="InterPro"/>
</dbReference>
<dbReference type="EMBL" id="QFRJ01000001">
    <property type="protein sequence ID" value="PWH87243.1"/>
    <property type="molecule type" value="Genomic_DNA"/>
</dbReference>
<dbReference type="PROSITE" id="PS01272">
    <property type="entry name" value="GCKR"/>
    <property type="match status" value="1"/>
</dbReference>
<dbReference type="OrthoDB" id="9813395at2"/>
<comment type="subunit">
    <text evidence="3">Homodimer.</text>
</comment>
<evidence type="ECO:0000256" key="1">
    <source>
        <dbReference type="ARBA" id="ARBA00023239"/>
    </source>
</evidence>
<dbReference type="UniPathway" id="UPA00342"/>
<reference evidence="5 6" key="1">
    <citation type="submission" date="2018-05" db="EMBL/GenBank/DDBJ databases">
        <title>Brumimicrobium oceani sp. nov., isolated from coastal sediment.</title>
        <authorList>
            <person name="Kou Y."/>
        </authorList>
    </citation>
    <scope>NUCLEOTIDE SEQUENCE [LARGE SCALE GENOMIC DNA]</scope>
    <source>
        <strain evidence="5 6">C305</strain>
    </source>
</reference>
<dbReference type="RefSeq" id="WP_109358323.1">
    <property type="nucleotide sequence ID" value="NZ_QFRJ01000001.1"/>
</dbReference>
<evidence type="ECO:0000313" key="6">
    <source>
        <dbReference type="Proteomes" id="UP000245370"/>
    </source>
</evidence>
<feature type="active site" evidence="3">
    <location>
        <position position="110"/>
    </location>
</feature>
<dbReference type="SUPFAM" id="SSF53697">
    <property type="entry name" value="SIS domain"/>
    <property type="match status" value="1"/>
</dbReference>
<dbReference type="EC" id="4.2.1.126" evidence="3"/>
<dbReference type="PROSITE" id="PS50012">
    <property type="entry name" value="RCC1_3"/>
    <property type="match status" value="1"/>
</dbReference>
<accession>A0A2U2XHJ0</accession>
<comment type="catalytic activity">
    <reaction evidence="3">
        <text>N-acetyl-D-muramate 6-phosphate + H2O = N-acetyl-D-glucosamine 6-phosphate + (R)-lactate</text>
        <dbReference type="Rhea" id="RHEA:26410"/>
        <dbReference type="ChEBI" id="CHEBI:15377"/>
        <dbReference type="ChEBI" id="CHEBI:16004"/>
        <dbReference type="ChEBI" id="CHEBI:57513"/>
        <dbReference type="ChEBI" id="CHEBI:58722"/>
        <dbReference type="EC" id="4.2.1.126"/>
    </reaction>
</comment>
<name>A0A2U2XHJ0_9FLAO</name>
<evidence type="ECO:0000313" key="5">
    <source>
        <dbReference type="EMBL" id="PWH87243.1"/>
    </source>
</evidence>